<dbReference type="InterPro" id="IPR024108">
    <property type="entry name" value="Tyr-tRNA-ligase_bac_2"/>
</dbReference>
<dbReference type="PANTHER" id="PTHR11766:SF1">
    <property type="entry name" value="TYROSINE--TRNA LIGASE"/>
    <property type="match status" value="1"/>
</dbReference>
<proteinExistence type="inferred from homology"/>
<keyword evidence="2 10" id="KW-0963">Cytoplasm</keyword>
<dbReference type="PRINTS" id="PR01040">
    <property type="entry name" value="TRNASYNTHTYR"/>
</dbReference>
<dbReference type="AlphaFoldDB" id="A0A0F4NNK1"/>
<dbReference type="PROSITE" id="PS50889">
    <property type="entry name" value="S4"/>
    <property type="match status" value="1"/>
</dbReference>
<comment type="subcellular location">
    <subcellularLocation>
        <location evidence="10">Cytoplasm</location>
    </subcellularLocation>
</comment>
<dbReference type="EC" id="6.1.1.1" evidence="10"/>
<comment type="similarity">
    <text evidence="10">Belongs to the class-I aminoacyl-tRNA synthetase family. TyrS type 2 subfamily.</text>
</comment>
<keyword evidence="14" id="KW-1185">Reference proteome</keyword>
<dbReference type="Pfam" id="PF00579">
    <property type="entry name" value="tRNA-synt_1b"/>
    <property type="match status" value="1"/>
</dbReference>
<dbReference type="EMBL" id="JXXV01000014">
    <property type="protein sequence ID" value="KJY83671.1"/>
    <property type="molecule type" value="Genomic_DNA"/>
</dbReference>
<comment type="function">
    <text evidence="10">Catalyzes the attachment of tyrosine to tRNA(Tyr) in a two-step reaction: tyrosine is first activated by ATP to form Tyr-AMP and then transferred to the acceptor end of tRNA(Tyr).</text>
</comment>
<feature type="short sequence motif" description="'HIGH' region" evidence="10">
    <location>
        <begin position="42"/>
        <end position="51"/>
    </location>
</feature>
<evidence type="ECO:0000259" key="12">
    <source>
        <dbReference type="SMART" id="SM00363"/>
    </source>
</evidence>
<dbReference type="GO" id="GO:0004831">
    <property type="term" value="F:tyrosine-tRNA ligase activity"/>
    <property type="evidence" value="ECO:0007669"/>
    <property type="project" value="UniProtKB-UniRule"/>
</dbReference>
<dbReference type="PROSITE" id="PS00178">
    <property type="entry name" value="AA_TRNA_LIGASE_I"/>
    <property type="match status" value="1"/>
</dbReference>
<dbReference type="SUPFAM" id="SSF55174">
    <property type="entry name" value="Alpha-L RNA-binding motif"/>
    <property type="match status" value="1"/>
</dbReference>
<sequence>MASIEAALAEIKRGVDELIPEEELIAKLKEGRPLRIKLGADPTAPDIHLGHTVILNKLRAFQELGHDVTFLIGDFTGMVGDPTGKNTTRPPLTREDVLRNAETYKEQVFKILDPAKTKIQFNSEWLSELGAEGMIRLAANQTVARMLERDDFKKRYTGGQPIAIHEFMYPLLQGYDSVAMETDVELGGTDQKFNLLMGRELQKAHGQKPQVVLTMPLLVGLDGEKKMSKSAHNYIGISEAPSEMFGKIMSISDDLMWSYYELLSFRPLDEVAELKAGVEAGKNPRDVKVALAKEIIARFHSEADADAAEQEFVNRFAKNQIPDEMPEFHFDAGLPVSNLLKEAALCASTSEAMRMVKQGAAKIDGEKVADSKFAPQAGTYVFQVGKRKFARITIK</sequence>
<dbReference type="CDD" id="cd00805">
    <property type="entry name" value="TyrRS_core"/>
    <property type="match status" value="1"/>
</dbReference>
<dbReference type="STRING" id="579748.TW81_07785"/>
<keyword evidence="5 10" id="KW-0067">ATP-binding</keyword>
<comment type="subunit">
    <text evidence="1 10">Homodimer.</text>
</comment>
<dbReference type="InterPro" id="IPR014729">
    <property type="entry name" value="Rossmann-like_a/b/a_fold"/>
</dbReference>
<dbReference type="SMART" id="SM00363">
    <property type="entry name" value="S4"/>
    <property type="match status" value="1"/>
</dbReference>
<evidence type="ECO:0000256" key="10">
    <source>
        <dbReference type="HAMAP-Rule" id="MF_02007"/>
    </source>
</evidence>
<comment type="catalytic activity">
    <reaction evidence="9 10">
        <text>tRNA(Tyr) + L-tyrosine + ATP = L-tyrosyl-tRNA(Tyr) + AMP + diphosphate + H(+)</text>
        <dbReference type="Rhea" id="RHEA:10220"/>
        <dbReference type="Rhea" id="RHEA-COMP:9706"/>
        <dbReference type="Rhea" id="RHEA-COMP:9707"/>
        <dbReference type="ChEBI" id="CHEBI:15378"/>
        <dbReference type="ChEBI" id="CHEBI:30616"/>
        <dbReference type="ChEBI" id="CHEBI:33019"/>
        <dbReference type="ChEBI" id="CHEBI:58315"/>
        <dbReference type="ChEBI" id="CHEBI:78442"/>
        <dbReference type="ChEBI" id="CHEBI:78536"/>
        <dbReference type="ChEBI" id="CHEBI:456215"/>
        <dbReference type="EC" id="6.1.1.1"/>
    </reaction>
</comment>
<reference evidence="13 14" key="1">
    <citation type="journal article" date="2015" name="BMC Genomics">
        <title>Genome mining reveals unlocked bioactive potential of marine Gram-negative bacteria.</title>
        <authorList>
            <person name="Machado H."/>
            <person name="Sonnenschein E.C."/>
            <person name="Melchiorsen J."/>
            <person name="Gram L."/>
        </authorList>
    </citation>
    <scope>NUCLEOTIDE SEQUENCE [LARGE SCALE GENOMIC DNA]</scope>
    <source>
        <strain evidence="13 14">S2757</strain>
    </source>
</reference>
<evidence type="ECO:0000256" key="7">
    <source>
        <dbReference type="ARBA" id="ARBA00022917"/>
    </source>
</evidence>
<dbReference type="OrthoDB" id="9804243at2"/>
<dbReference type="GO" id="GO:0003723">
    <property type="term" value="F:RNA binding"/>
    <property type="evidence" value="ECO:0007669"/>
    <property type="project" value="UniProtKB-KW"/>
</dbReference>
<name>A0A0F4NNK1_9VIBR</name>
<accession>A0A0F4NNK1</accession>
<organism evidence="13 14">
    <name type="scientific">Vibrio galatheae</name>
    <dbReference type="NCBI Taxonomy" id="579748"/>
    <lineage>
        <taxon>Bacteria</taxon>
        <taxon>Pseudomonadati</taxon>
        <taxon>Pseudomonadota</taxon>
        <taxon>Gammaproteobacteria</taxon>
        <taxon>Vibrionales</taxon>
        <taxon>Vibrionaceae</taxon>
        <taxon>Vibrio</taxon>
    </lineage>
</organism>
<dbReference type="FunFam" id="3.10.290.10:FF:000022">
    <property type="entry name" value="Tyrosine--tRNA ligase"/>
    <property type="match status" value="1"/>
</dbReference>
<dbReference type="Gene3D" id="1.10.240.10">
    <property type="entry name" value="Tyrosyl-Transfer RNA Synthetase"/>
    <property type="match status" value="1"/>
</dbReference>
<keyword evidence="7 10" id="KW-0648">Protein biosynthesis</keyword>
<dbReference type="Gene3D" id="3.40.50.620">
    <property type="entry name" value="HUPs"/>
    <property type="match status" value="1"/>
</dbReference>
<dbReference type="InterPro" id="IPR002307">
    <property type="entry name" value="Tyr-tRNA-ligase"/>
</dbReference>
<evidence type="ECO:0000313" key="14">
    <source>
        <dbReference type="Proteomes" id="UP000033673"/>
    </source>
</evidence>
<dbReference type="InterPro" id="IPR024088">
    <property type="entry name" value="Tyr-tRNA-ligase_bac-type"/>
</dbReference>
<dbReference type="InterPro" id="IPR002942">
    <property type="entry name" value="S4_RNA-bd"/>
</dbReference>
<feature type="domain" description="RNA-binding S4" evidence="12">
    <location>
        <begin position="334"/>
        <end position="393"/>
    </location>
</feature>
<evidence type="ECO:0000256" key="6">
    <source>
        <dbReference type="ARBA" id="ARBA00022884"/>
    </source>
</evidence>
<dbReference type="GO" id="GO:0005524">
    <property type="term" value="F:ATP binding"/>
    <property type="evidence" value="ECO:0007669"/>
    <property type="project" value="UniProtKB-UniRule"/>
</dbReference>
<feature type="binding site" evidence="10">
    <location>
        <position position="229"/>
    </location>
    <ligand>
        <name>ATP</name>
        <dbReference type="ChEBI" id="CHEBI:30616"/>
    </ligand>
</feature>
<evidence type="ECO:0000256" key="5">
    <source>
        <dbReference type="ARBA" id="ARBA00022840"/>
    </source>
</evidence>
<keyword evidence="8 10" id="KW-0030">Aminoacyl-tRNA synthetase</keyword>
<dbReference type="CDD" id="cd00165">
    <property type="entry name" value="S4"/>
    <property type="match status" value="1"/>
</dbReference>
<keyword evidence="4 10" id="KW-0547">Nucleotide-binding</keyword>
<evidence type="ECO:0000256" key="9">
    <source>
        <dbReference type="ARBA" id="ARBA00048248"/>
    </source>
</evidence>
<dbReference type="SUPFAM" id="SSF52374">
    <property type="entry name" value="Nucleotidylyl transferase"/>
    <property type="match status" value="1"/>
</dbReference>
<dbReference type="Proteomes" id="UP000033673">
    <property type="component" value="Unassembled WGS sequence"/>
</dbReference>
<dbReference type="InterPro" id="IPR002305">
    <property type="entry name" value="aa-tRNA-synth_Ic"/>
</dbReference>
<evidence type="ECO:0000313" key="13">
    <source>
        <dbReference type="EMBL" id="KJY83671.1"/>
    </source>
</evidence>
<evidence type="ECO:0000256" key="8">
    <source>
        <dbReference type="ARBA" id="ARBA00023146"/>
    </source>
</evidence>
<dbReference type="NCBIfam" id="TIGR00234">
    <property type="entry name" value="tyrS"/>
    <property type="match status" value="1"/>
</dbReference>
<dbReference type="PANTHER" id="PTHR11766">
    <property type="entry name" value="TYROSYL-TRNA SYNTHETASE"/>
    <property type="match status" value="1"/>
</dbReference>
<dbReference type="InterPro" id="IPR001412">
    <property type="entry name" value="aa-tRNA-synth_I_CS"/>
</dbReference>
<evidence type="ECO:0000256" key="4">
    <source>
        <dbReference type="ARBA" id="ARBA00022741"/>
    </source>
</evidence>
<keyword evidence="6 11" id="KW-0694">RNA-binding</keyword>
<dbReference type="Gene3D" id="3.10.290.10">
    <property type="entry name" value="RNA-binding S4 domain"/>
    <property type="match status" value="1"/>
</dbReference>
<evidence type="ECO:0000256" key="1">
    <source>
        <dbReference type="ARBA" id="ARBA00011738"/>
    </source>
</evidence>
<gene>
    <name evidence="10" type="primary">tyrS</name>
    <name evidence="13" type="ORF">TW81_07785</name>
</gene>
<feature type="short sequence motif" description="'KMSKS' region" evidence="10">
    <location>
        <begin position="226"/>
        <end position="230"/>
    </location>
</feature>
<protein>
    <recommendedName>
        <fullName evidence="10">Tyrosine--tRNA ligase</fullName>
        <ecNumber evidence="10">6.1.1.1</ecNumber>
    </recommendedName>
    <alternativeName>
        <fullName evidence="10">Tyrosyl-tRNA synthetase</fullName>
        <shortName evidence="10">TyrRS</shortName>
    </alternativeName>
</protein>
<dbReference type="GO" id="GO:0005829">
    <property type="term" value="C:cytosol"/>
    <property type="evidence" value="ECO:0007669"/>
    <property type="project" value="TreeGrafter"/>
</dbReference>
<dbReference type="FunFam" id="1.10.240.10:FF:000006">
    <property type="entry name" value="Tyrosine--tRNA ligase"/>
    <property type="match status" value="1"/>
</dbReference>
<evidence type="ECO:0000256" key="11">
    <source>
        <dbReference type="PROSITE-ProRule" id="PRU00182"/>
    </source>
</evidence>
<evidence type="ECO:0000256" key="3">
    <source>
        <dbReference type="ARBA" id="ARBA00022598"/>
    </source>
</evidence>
<comment type="caution">
    <text evidence="13">The sequence shown here is derived from an EMBL/GenBank/DDBJ whole genome shotgun (WGS) entry which is preliminary data.</text>
</comment>
<keyword evidence="3 10" id="KW-0436">Ligase</keyword>
<dbReference type="FunFam" id="3.40.50.620:FF:000061">
    <property type="entry name" value="Tyrosine--tRNA ligase"/>
    <property type="match status" value="1"/>
</dbReference>
<dbReference type="InterPro" id="IPR036986">
    <property type="entry name" value="S4_RNA-bd_sf"/>
</dbReference>
<dbReference type="PATRIC" id="fig|579748.3.peg.1602"/>
<dbReference type="GO" id="GO:0006437">
    <property type="term" value="P:tyrosyl-tRNA aminoacylation"/>
    <property type="evidence" value="ECO:0007669"/>
    <property type="project" value="UniProtKB-UniRule"/>
</dbReference>
<dbReference type="HAMAP" id="MF_02007">
    <property type="entry name" value="Tyr_tRNA_synth_type2"/>
    <property type="match status" value="1"/>
</dbReference>
<evidence type="ECO:0000256" key="2">
    <source>
        <dbReference type="ARBA" id="ARBA00022490"/>
    </source>
</evidence>
<dbReference type="RefSeq" id="WP_045955146.1">
    <property type="nucleotide sequence ID" value="NZ_JXXV01000014.1"/>
</dbReference>